<dbReference type="Gene3D" id="1.20.1250.20">
    <property type="entry name" value="MFS general substrate transporter like domains"/>
    <property type="match status" value="1"/>
</dbReference>
<dbReference type="SUPFAM" id="SSF103473">
    <property type="entry name" value="MFS general substrate transporter"/>
    <property type="match status" value="1"/>
</dbReference>
<feature type="transmembrane region" description="Helical" evidence="7">
    <location>
        <begin position="219"/>
        <end position="235"/>
    </location>
</feature>
<evidence type="ECO:0000313" key="10">
    <source>
        <dbReference type="Proteomes" id="UP000006620"/>
    </source>
</evidence>
<gene>
    <name evidence="9" type="ordered locus">KNP414_04887</name>
</gene>
<dbReference type="PANTHER" id="PTHR42718:SF46">
    <property type="entry name" value="BLR6921 PROTEIN"/>
    <property type="match status" value="1"/>
</dbReference>
<dbReference type="HOGENOM" id="CLU_000960_3_0_9"/>
<evidence type="ECO:0000256" key="6">
    <source>
        <dbReference type="ARBA" id="ARBA00023136"/>
    </source>
</evidence>
<evidence type="ECO:0000256" key="3">
    <source>
        <dbReference type="ARBA" id="ARBA00022475"/>
    </source>
</evidence>
<feature type="transmembrane region" description="Helical" evidence="7">
    <location>
        <begin position="79"/>
        <end position="102"/>
    </location>
</feature>
<feature type="transmembrane region" description="Helical" evidence="7">
    <location>
        <begin position="165"/>
        <end position="182"/>
    </location>
</feature>
<evidence type="ECO:0000313" key="9">
    <source>
        <dbReference type="EMBL" id="AEI43412.1"/>
    </source>
</evidence>
<organism evidence="9 10">
    <name type="scientific">Paenibacillus mucilaginosus (strain KNP414)</name>
    <dbReference type="NCBI Taxonomy" id="1036673"/>
    <lineage>
        <taxon>Bacteria</taxon>
        <taxon>Bacillati</taxon>
        <taxon>Bacillota</taxon>
        <taxon>Bacilli</taxon>
        <taxon>Bacillales</taxon>
        <taxon>Paenibacillaceae</taxon>
        <taxon>Paenibacillus</taxon>
    </lineage>
</organism>
<evidence type="ECO:0000256" key="5">
    <source>
        <dbReference type="ARBA" id="ARBA00022989"/>
    </source>
</evidence>
<dbReference type="PANTHER" id="PTHR42718">
    <property type="entry name" value="MAJOR FACILITATOR SUPERFAMILY MULTIDRUG TRANSPORTER MFSC"/>
    <property type="match status" value="1"/>
</dbReference>
<dbReference type="RefSeq" id="WP_013918565.1">
    <property type="nucleotide sequence ID" value="NC_015690.1"/>
</dbReference>
<name>F8FJT1_PAEMK</name>
<feature type="transmembrane region" description="Helical" evidence="7">
    <location>
        <begin position="320"/>
        <end position="336"/>
    </location>
</feature>
<evidence type="ECO:0000256" key="2">
    <source>
        <dbReference type="ARBA" id="ARBA00022448"/>
    </source>
</evidence>
<dbReference type="PRINTS" id="PR01036">
    <property type="entry name" value="TCRTETB"/>
</dbReference>
<feature type="domain" description="Major facilitator superfamily (MFS) profile" evidence="8">
    <location>
        <begin position="13"/>
        <end position="452"/>
    </location>
</feature>
<dbReference type="InterPro" id="IPR011701">
    <property type="entry name" value="MFS"/>
</dbReference>
<evidence type="ECO:0000259" key="8">
    <source>
        <dbReference type="PROSITE" id="PS50850"/>
    </source>
</evidence>
<feature type="transmembrane region" description="Helical" evidence="7">
    <location>
        <begin position="194"/>
        <end position="213"/>
    </location>
</feature>
<reference evidence="10" key="1">
    <citation type="submission" date="2011-06" db="EMBL/GenBank/DDBJ databases">
        <title>Complete genome sequence of Paenibacillus mucilaginosus KNP414.</title>
        <authorList>
            <person name="Wang J."/>
            <person name="Hu S."/>
            <person name="Hu X."/>
            <person name="Zhang B."/>
            <person name="Dong D."/>
            <person name="Zhang S."/>
            <person name="Zhao K."/>
            <person name="Wu D."/>
        </authorList>
    </citation>
    <scope>NUCLEOTIDE SEQUENCE [LARGE SCALE GENOMIC DNA]</scope>
    <source>
        <strain evidence="10">KNP414</strain>
    </source>
</reference>
<feature type="transmembrane region" description="Helical" evidence="7">
    <location>
        <begin position="255"/>
        <end position="276"/>
    </location>
</feature>
<keyword evidence="6 7" id="KW-0472">Membrane</keyword>
<keyword evidence="2" id="KW-0813">Transport</keyword>
<dbReference type="EMBL" id="CP002869">
    <property type="protein sequence ID" value="AEI43412.1"/>
    <property type="molecule type" value="Genomic_DNA"/>
</dbReference>
<sequence length="459" mass="48334">MESSPNSSHSFKIIWTLAFAMVISVMNSTMFNVALPVLRQEFGLTSSEVSWVVTAYIIVYAVGSVTYGKLADRFPLKNLITAGLVLFAAGSLLGLFSTSYWMIIAGRILQSMGASVIPASSMLIPMRYIPGEKRGRALGITSAGMALGTAIGPIIAGFIIGLVSWRFLFLISLLVLVSLPLFRRHLPEESSQPGRTDLAGGLLLAAGIALLLLSITQRSWALFGLTLAVFALFYLRIHRTADPFVSPGIFRNAKYTAGLIIGCMILTLNLCVPYLVPQMLSSVNGLSSMETGVVMFPGALLAALLGLVGGRIADSKGNRFLAACALLLQAASYLLLSTFTGAASPLFIAVLLILTNTGLTFAQIGMAGTVSRTLTGRQTGVGMGIYMMASFITGAVGTTLIGAVLDGGSSASSLNPMYQGQGGGAFSSVFLIFAAWIIGFVALYFAVFRRGREQAVGAG</sequence>
<protein>
    <submittedName>
        <fullName evidence="9">Major facilitator superfamily MFS_1</fullName>
    </submittedName>
</protein>
<feature type="transmembrane region" description="Helical" evidence="7">
    <location>
        <begin position="49"/>
        <end position="67"/>
    </location>
</feature>
<evidence type="ECO:0000256" key="1">
    <source>
        <dbReference type="ARBA" id="ARBA00004651"/>
    </source>
</evidence>
<accession>F8FJT1</accession>
<feature type="transmembrane region" description="Helical" evidence="7">
    <location>
        <begin position="342"/>
        <end position="362"/>
    </location>
</feature>
<evidence type="ECO:0000256" key="4">
    <source>
        <dbReference type="ARBA" id="ARBA00022692"/>
    </source>
</evidence>
<keyword evidence="4 7" id="KW-0812">Transmembrane</keyword>
<dbReference type="Proteomes" id="UP000006620">
    <property type="component" value="Chromosome"/>
</dbReference>
<dbReference type="Pfam" id="PF07690">
    <property type="entry name" value="MFS_1"/>
    <property type="match status" value="1"/>
</dbReference>
<evidence type="ECO:0000256" key="7">
    <source>
        <dbReference type="SAM" id="Phobius"/>
    </source>
</evidence>
<keyword evidence="5 7" id="KW-1133">Transmembrane helix</keyword>
<feature type="transmembrane region" description="Helical" evidence="7">
    <location>
        <begin position="12"/>
        <end position="37"/>
    </location>
</feature>
<comment type="subcellular location">
    <subcellularLocation>
        <location evidence="1">Cell membrane</location>
        <topology evidence="1">Multi-pass membrane protein</topology>
    </subcellularLocation>
</comment>
<dbReference type="GO" id="GO:0005886">
    <property type="term" value="C:plasma membrane"/>
    <property type="evidence" value="ECO:0007669"/>
    <property type="project" value="UniProtKB-SubCell"/>
</dbReference>
<dbReference type="InterPro" id="IPR020846">
    <property type="entry name" value="MFS_dom"/>
</dbReference>
<dbReference type="AlphaFoldDB" id="F8FJT1"/>
<dbReference type="PROSITE" id="PS50850">
    <property type="entry name" value="MFS"/>
    <property type="match status" value="1"/>
</dbReference>
<dbReference type="Gene3D" id="1.20.1720.10">
    <property type="entry name" value="Multidrug resistance protein D"/>
    <property type="match status" value="1"/>
</dbReference>
<feature type="transmembrane region" description="Helical" evidence="7">
    <location>
        <begin position="383"/>
        <end position="405"/>
    </location>
</feature>
<keyword evidence="3" id="KW-1003">Cell membrane</keyword>
<feature type="transmembrane region" description="Helical" evidence="7">
    <location>
        <begin position="425"/>
        <end position="447"/>
    </location>
</feature>
<dbReference type="KEGG" id="pms:KNP414_04887"/>
<dbReference type="InterPro" id="IPR036259">
    <property type="entry name" value="MFS_trans_sf"/>
</dbReference>
<dbReference type="CDD" id="cd17321">
    <property type="entry name" value="MFS_MMR_MDR_like"/>
    <property type="match status" value="1"/>
</dbReference>
<reference evidence="9 10" key="2">
    <citation type="journal article" date="2013" name="Genome Announc.">
        <title>Genome Sequence of Growth-Improving Paenibacillus mucilaginosus Strain KNP414.</title>
        <authorList>
            <person name="Lu J.J."/>
            <person name="Wang J.F."/>
            <person name="Hu X.F."/>
        </authorList>
    </citation>
    <scope>NUCLEOTIDE SEQUENCE [LARGE SCALE GENOMIC DNA]</scope>
    <source>
        <strain evidence="9 10">KNP414</strain>
    </source>
</reference>
<proteinExistence type="predicted"/>
<dbReference type="GO" id="GO:0022857">
    <property type="term" value="F:transmembrane transporter activity"/>
    <property type="evidence" value="ECO:0007669"/>
    <property type="project" value="InterPro"/>
</dbReference>
<feature type="transmembrane region" description="Helical" evidence="7">
    <location>
        <begin position="288"/>
        <end position="308"/>
    </location>
</feature>
<dbReference type="PATRIC" id="fig|1036673.3.peg.4502"/>
<feature type="transmembrane region" description="Helical" evidence="7">
    <location>
        <begin position="137"/>
        <end position="159"/>
    </location>
</feature>